<dbReference type="GO" id="GO:0050832">
    <property type="term" value="P:defense response to fungus"/>
    <property type="evidence" value="ECO:0007669"/>
    <property type="project" value="UniProtKB-KW"/>
</dbReference>
<gene>
    <name evidence="7" type="primary">LOC113787639</name>
</gene>
<accession>A0A3Q7XFY6</accession>
<dbReference type="GO" id="GO:0031640">
    <property type="term" value="P:killing of cells of another organism"/>
    <property type="evidence" value="ECO:0007669"/>
    <property type="project" value="UniProtKB-KW"/>
</dbReference>
<evidence type="ECO:0000313" key="7">
    <source>
        <dbReference type="RefSeq" id="XP_027192379.1"/>
    </source>
</evidence>
<sequence length="80" mass="8903">MASSSPKLYTIFLFLSLALLLLFFTREVAANLCQRKSTTWSGPCLDTGNCKNQCLTVEHATFGACHRDGFGFACFCYFNC</sequence>
<dbReference type="GeneID" id="113787639"/>
<dbReference type="InterPro" id="IPR003614">
    <property type="entry name" value="Knottins"/>
</dbReference>
<evidence type="ECO:0000259" key="5">
    <source>
        <dbReference type="SMART" id="SM00505"/>
    </source>
</evidence>
<dbReference type="PANTHER" id="PTHR33147">
    <property type="entry name" value="DEFENSIN-LIKE PROTEIN 1"/>
    <property type="match status" value="1"/>
</dbReference>
<keyword evidence="1" id="KW-0929">Antimicrobial</keyword>
<dbReference type="OrthoDB" id="1378200at2759"/>
<reference evidence="6" key="1">
    <citation type="journal article" date="2013" name="Nat. Biotechnol.">
        <title>Draft genome sequence of chickpea (Cicer arietinum) provides a resource for trait improvement.</title>
        <authorList>
            <person name="Varshney R.K."/>
            <person name="Song C."/>
            <person name="Saxena R.K."/>
            <person name="Azam S."/>
            <person name="Yu S."/>
            <person name="Sharpe A.G."/>
            <person name="Cannon S."/>
            <person name="Baek J."/>
            <person name="Rosen B.D."/>
            <person name="Tar'an B."/>
            <person name="Millan T."/>
            <person name="Zhang X."/>
            <person name="Ramsay L.D."/>
            <person name="Iwata A."/>
            <person name="Wang Y."/>
            <person name="Nelson W."/>
            <person name="Farmer A.D."/>
            <person name="Gaur P.M."/>
            <person name="Soderlund C."/>
            <person name="Penmetsa R.V."/>
            <person name="Xu C."/>
            <person name="Bharti A.K."/>
            <person name="He W."/>
            <person name="Winter P."/>
            <person name="Zhao S."/>
            <person name="Hane J.K."/>
            <person name="Carrasquilla-Garcia N."/>
            <person name="Condie J.A."/>
            <person name="Upadhyaya H.D."/>
            <person name="Luo M.C."/>
            <person name="Thudi M."/>
            <person name="Gowda C.L."/>
            <person name="Singh N.P."/>
            <person name="Lichtenzveig J."/>
            <person name="Gali K.K."/>
            <person name="Rubio J."/>
            <person name="Nadarajan N."/>
            <person name="Dolezel J."/>
            <person name="Bansal K.C."/>
            <person name="Xu X."/>
            <person name="Edwards D."/>
            <person name="Zhang G."/>
            <person name="Kahl G."/>
            <person name="Gil J."/>
            <person name="Singh K.B."/>
            <person name="Datta S.K."/>
            <person name="Jackson S.A."/>
            <person name="Wang J."/>
            <person name="Cook D.R."/>
        </authorList>
    </citation>
    <scope>NUCLEOTIDE SEQUENCE [LARGE SCALE GENOMIC DNA]</scope>
    <source>
        <strain evidence="6">cv. CDC Frontier</strain>
    </source>
</reference>
<dbReference type="PANTHER" id="PTHR33147:SF46">
    <property type="entry name" value="DEFENSIN-LIKE PROTEIN 19"/>
    <property type="match status" value="1"/>
</dbReference>
<feature type="chain" id="PRO_5018653338" evidence="4">
    <location>
        <begin position="31"/>
        <end position="80"/>
    </location>
</feature>
<dbReference type="KEGG" id="cam:113787639"/>
<keyword evidence="6" id="KW-1185">Reference proteome</keyword>
<dbReference type="SMART" id="SM00505">
    <property type="entry name" value="Knot1"/>
    <property type="match status" value="1"/>
</dbReference>
<evidence type="ECO:0000256" key="3">
    <source>
        <dbReference type="ARBA" id="ARBA00023157"/>
    </source>
</evidence>
<evidence type="ECO:0000256" key="4">
    <source>
        <dbReference type="SAM" id="SignalP"/>
    </source>
</evidence>
<evidence type="ECO:0000256" key="2">
    <source>
        <dbReference type="ARBA" id="ARBA00022577"/>
    </source>
</evidence>
<evidence type="ECO:0000313" key="6">
    <source>
        <dbReference type="Proteomes" id="UP000087171"/>
    </source>
</evidence>
<dbReference type="RefSeq" id="XP_027192379.1">
    <property type="nucleotide sequence ID" value="XM_027336578.1"/>
</dbReference>
<protein>
    <submittedName>
        <fullName evidence="7">Defensin-like protein 1</fullName>
    </submittedName>
</protein>
<dbReference type="InterPro" id="IPR036574">
    <property type="entry name" value="Scorpion_toxin-like_sf"/>
</dbReference>
<keyword evidence="4" id="KW-0732">Signal</keyword>
<dbReference type="Proteomes" id="UP000087171">
    <property type="component" value="Chromosome Ca7"/>
</dbReference>
<evidence type="ECO:0000256" key="1">
    <source>
        <dbReference type="ARBA" id="ARBA00022529"/>
    </source>
</evidence>
<keyword evidence="2" id="KW-0295">Fungicide</keyword>
<organism evidence="6 7">
    <name type="scientific">Cicer arietinum</name>
    <name type="common">Chickpea</name>
    <name type="synonym">Garbanzo</name>
    <dbReference type="NCBI Taxonomy" id="3827"/>
    <lineage>
        <taxon>Eukaryota</taxon>
        <taxon>Viridiplantae</taxon>
        <taxon>Streptophyta</taxon>
        <taxon>Embryophyta</taxon>
        <taxon>Tracheophyta</taxon>
        <taxon>Spermatophyta</taxon>
        <taxon>Magnoliopsida</taxon>
        <taxon>eudicotyledons</taxon>
        <taxon>Gunneridae</taxon>
        <taxon>Pentapetalae</taxon>
        <taxon>rosids</taxon>
        <taxon>fabids</taxon>
        <taxon>Fabales</taxon>
        <taxon>Fabaceae</taxon>
        <taxon>Papilionoideae</taxon>
        <taxon>50 kb inversion clade</taxon>
        <taxon>NPAAA clade</taxon>
        <taxon>Hologalegina</taxon>
        <taxon>IRL clade</taxon>
        <taxon>Cicereae</taxon>
        <taxon>Cicer</taxon>
    </lineage>
</organism>
<keyword evidence="3" id="KW-1015">Disulfide bond</keyword>
<reference evidence="7" key="2">
    <citation type="submission" date="2025-08" db="UniProtKB">
        <authorList>
            <consortium name="RefSeq"/>
        </authorList>
    </citation>
    <scope>IDENTIFICATION</scope>
    <source>
        <tissue evidence="7">Etiolated seedlings</tissue>
    </source>
</reference>
<dbReference type="AlphaFoldDB" id="A0A3Q7XFY6"/>
<dbReference type="Pfam" id="PF00304">
    <property type="entry name" value="Gamma-thionin"/>
    <property type="match status" value="1"/>
</dbReference>
<dbReference type="PaxDb" id="3827-XP_004510288.1"/>
<name>A0A3Q7XFY6_CICAR</name>
<dbReference type="SUPFAM" id="SSF57095">
    <property type="entry name" value="Scorpion toxin-like"/>
    <property type="match status" value="1"/>
</dbReference>
<proteinExistence type="predicted"/>
<feature type="domain" description="Knottins-like" evidence="5">
    <location>
        <begin position="32"/>
        <end position="80"/>
    </location>
</feature>
<dbReference type="Gene3D" id="3.30.30.10">
    <property type="entry name" value="Knottin, scorpion toxin-like"/>
    <property type="match status" value="1"/>
</dbReference>
<feature type="signal peptide" evidence="4">
    <location>
        <begin position="1"/>
        <end position="30"/>
    </location>
</feature>